<comment type="similarity">
    <text evidence="1">Belongs to the LysR transcriptional regulatory family.</text>
</comment>
<dbReference type="Pfam" id="PF03466">
    <property type="entry name" value="LysR_substrate"/>
    <property type="match status" value="1"/>
</dbReference>
<name>A0A3P4B8N3_9BURK</name>
<gene>
    <name evidence="6" type="primary">cynR_25</name>
    <name evidence="6" type="ORF">PIGHUM_04164</name>
</gene>
<dbReference type="Pfam" id="PF00126">
    <property type="entry name" value="HTH_1"/>
    <property type="match status" value="1"/>
</dbReference>
<accession>A0A3P4B8N3</accession>
<dbReference type="SUPFAM" id="SSF53850">
    <property type="entry name" value="Periplasmic binding protein-like II"/>
    <property type="match status" value="1"/>
</dbReference>
<dbReference type="InterPro" id="IPR036390">
    <property type="entry name" value="WH_DNA-bd_sf"/>
</dbReference>
<dbReference type="InterPro" id="IPR050950">
    <property type="entry name" value="HTH-type_LysR_regulators"/>
</dbReference>
<keyword evidence="2" id="KW-0805">Transcription regulation</keyword>
<evidence type="ECO:0000256" key="4">
    <source>
        <dbReference type="ARBA" id="ARBA00023163"/>
    </source>
</evidence>
<dbReference type="AlphaFoldDB" id="A0A3P4B8N3"/>
<evidence type="ECO:0000313" key="6">
    <source>
        <dbReference type="EMBL" id="VCU72068.1"/>
    </source>
</evidence>
<dbReference type="GO" id="GO:0003700">
    <property type="term" value="F:DNA-binding transcription factor activity"/>
    <property type="evidence" value="ECO:0007669"/>
    <property type="project" value="InterPro"/>
</dbReference>
<sequence length="315" mass="34558">MPDLKSMEYFVQVAQLGSFSRAAEVLRLTQPAVSRQVRKLESEMGVPLLYRRGRNVAPTEAGQILLSRARELCKEAAKICEDVRAGASLPSGPLSIGVANVIGQLLLPAAVASFRERCPNVRLHISEGYSGFVEEWLIDGRVDVGLIWGRPASAAIDLQPMIALDMCLIAPAKPHPVWEARQPLGKHCTLQEAARLPLILPALPHALRMTAEAAAEKVGRRLNVEIEVDGVALTNELVKAGLGYTVMTHPGLTDDVSRIRIIPISSPRMHWVLSFATLKGTRNSPAIRELFAELMNWCERKVVKGEIAGRLVKRH</sequence>
<protein>
    <submittedName>
        <fullName evidence="6">HTH-type transcriptional regulator CynR</fullName>
    </submittedName>
</protein>
<dbReference type="PRINTS" id="PR00039">
    <property type="entry name" value="HTHLYSR"/>
</dbReference>
<dbReference type="InterPro" id="IPR036388">
    <property type="entry name" value="WH-like_DNA-bd_sf"/>
</dbReference>
<keyword evidence="3" id="KW-0238">DNA-binding</keyword>
<dbReference type="SUPFAM" id="SSF46785">
    <property type="entry name" value="Winged helix' DNA-binding domain"/>
    <property type="match status" value="1"/>
</dbReference>
<proteinExistence type="inferred from homology"/>
<dbReference type="InterPro" id="IPR000847">
    <property type="entry name" value="LysR_HTH_N"/>
</dbReference>
<dbReference type="OrthoDB" id="8587114at2"/>
<evidence type="ECO:0000259" key="5">
    <source>
        <dbReference type="PROSITE" id="PS50931"/>
    </source>
</evidence>
<dbReference type="Gene3D" id="3.40.190.290">
    <property type="match status" value="1"/>
</dbReference>
<keyword evidence="7" id="KW-1185">Reference proteome</keyword>
<dbReference type="InterPro" id="IPR005119">
    <property type="entry name" value="LysR_subst-bd"/>
</dbReference>
<dbReference type="PANTHER" id="PTHR30419">
    <property type="entry name" value="HTH-TYPE TRANSCRIPTIONAL REGULATOR YBHD"/>
    <property type="match status" value="1"/>
</dbReference>
<organism evidence="6 7">
    <name type="scientific">Pigmentiphaga humi</name>
    <dbReference type="NCBI Taxonomy" id="2478468"/>
    <lineage>
        <taxon>Bacteria</taxon>
        <taxon>Pseudomonadati</taxon>
        <taxon>Pseudomonadota</taxon>
        <taxon>Betaproteobacteria</taxon>
        <taxon>Burkholderiales</taxon>
        <taxon>Alcaligenaceae</taxon>
        <taxon>Pigmentiphaga</taxon>
    </lineage>
</organism>
<dbReference type="PROSITE" id="PS50931">
    <property type="entry name" value="HTH_LYSR"/>
    <property type="match status" value="1"/>
</dbReference>
<dbReference type="GO" id="GO:0005829">
    <property type="term" value="C:cytosol"/>
    <property type="evidence" value="ECO:0007669"/>
    <property type="project" value="TreeGrafter"/>
</dbReference>
<reference evidence="6 7" key="1">
    <citation type="submission" date="2018-10" db="EMBL/GenBank/DDBJ databases">
        <authorList>
            <person name="Criscuolo A."/>
        </authorList>
    </citation>
    <scope>NUCLEOTIDE SEQUENCE [LARGE SCALE GENOMIC DNA]</scope>
    <source>
        <strain evidence="6">DnA1</strain>
    </source>
</reference>
<dbReference type="Proteomes" id="UP000277294">
    <property type="component" value="Unassembled WGS sequence"/>
</dbReference>
<feature type="domain" description="HTH lysR-type" evidence="5">
    <location>
        <begin position="2"/>
        <end position="59"/>
    </location>
</feature>
<dbReference type="Gene3D" id="1.10.10.10">
    <property type="entry name" value="Winged helix-like DNA-binding domain superfamily/Winged helix DNA-binding domain"/>
    <property type="match status" value="1"/>
</dbReference>
<evidence type="ECO:0000313" key="7">
    <source>
        <dbReference type="Proteomes" id="UP000277294"/>
    </source>
</evidence>
<evidence type="ECO:0000256" key="2">
    <source>
        <dbReference type="ARBA" id="ARBA00023015"/>
    </source>
</evidence>
<dbReference type="RefSeq" id="WP_160142383.1">
    <property type="nucleotide sequence ID" value="NZ_UWPJ01000035.1"/>
</dbReference>
<keyword evidence="4" id="KW-0804">Transcription</keyword>
<dbReference type="GO" id="GO:0003677">
    <property type="term" value="F:DNA binding"/>
    <property type="evidence" value="ECO:0007669"/>
    <property type="project" value="UniProtKB-KW"/>
</dbReference>
<evidence type="ECO:0000256" key="1">
    <source>
        <dbReference type="ARBA" id="ARBA00009437"/>
    </source>
</evidence>
<dbReference type="FunFam" id="1.10.10.10:FF:000001">
    <property type="entry name" value="LysR family transcriptional regulator"/>
    <property type="match status" value="1"/>
</dbReference>
<evidence type="ECO:0000256" key="3">
    <source>
        <dbReference type="ARBA" id="ARBA00023125"/>
    </source>
</evidence>
<dbReference type="EMBL" id="UWPJ01000035">
    <property type="protein sequence ID" value="VCU72068.1"/>
    <property type="molecule type" value="Genomic_DNA"/>
</dbReference>